<dbReference type="NCBIfam" id="NF045963">
    <property type="entry name" value="MAG3240_fam"/>
    <property type="match status" value="1"/>
</dbReference>
<dbReference type="OrthoDB" id="401027at2"/>
<sequence length="616" mass="72414">MMEKKNVLKLLFSLSTSAIAGSFLVSCQQINQQKSFIDINKISRRYLNRLSLNQIASLHNYQKIFNYYDSNNKKQYYDEAKIKNNKLILIAPNREYEYKIDFPIRSQWVQSISEFNNVNILDGLKKADVNDFFNSYTFDEVDSANGFNDEWFSVLNEKFKHDFTRVGDPYFADIQTIIFRIFSDIASNYSLMNDRFMVNKDNKKVLYNNIFQPQFIQAESWISKDHIEQRKIFESLLALYLNKFNVDIKSVEIDWDNLKILHSFSGASDYVAFKFKDIKNWDNQSILSNENKEKTFYINGFRTYKTAQKFGVGLEGLKEKLPLFNDYIPNPLLYINGGNILNIVDNINYFVKSATSIDFWNTKGLMYLFQNFKDKFFYIDVPDYKKDEDKEYKIIDFHYTDYLKTNQLLVATVRVIKKDNSFKDYSLISSNFDDHGHRLKGMILKNKKPQDLLVSDIYSYKVPNDPLPSGISLDDFISLNKESAFMILLKVAFEKLQNNFGYWNNDYRANFEASNLNSDSFQIKLLGAYINNYLLAYELENKVNEIRSGVKRIDLEVIKDDQNIGQLKLKLKFMGYKDNNDFNFINKEDPLIKEITVLWNGFKGSDTNLEPFEVIK</sequence>
<protein>
    <recommendedName>
        <fullName evidence="4">Lipoprotein</fullName>
    </recommendedName>
</protein>
<name>A0A3G8LGJ6_9MOLU</name>
<feature type="signal peptide" evidence="1">
    <location>
        <begin position="1"/>
        <end position="20"/>
    </location>
</feature>
<dbReference type="PROSITE" id="PS51257">
    <property type="entry name" value="PROKAR_LIPOPROTEIN"/>
    <property type="match status" value="1"/>
</dbReference>
<evidence type="ECO:0000313" key="3">
    <source>
        <dbReference type="Proteomes" id="UP000275883"/>
    </source>
</evidence>
<keyword evidence="3" id="KW-1185">Reference proteome</keyword>
<organism evidence="2 3">
    <name type="scientific">Mycoplasma struthionis</name>
    <dbReference type="NCBI Taxonomy" id="538220"/>
    <lineage>
        <taxon>Bacteria</taxon>
        <taxon>Bacillati</taxon>
        <taxon>Mycoplasmatota</taxon>
        <taxon>Mollicutes</taxon>
        <taxon>Mycoplasmataceae</taxon>
        <taxon>Mycoplasma</taxon>
    </lineage>
</organism>
<feature type="chain" id="PRO_5017939608" description="Lipoprotein" evidence="1">
    <location>
        <begin position="21"/>
        <end position="616"/>
    </location>
</feature>
<dbReference type="EMBL" id="CP034044">
    <property type="protein sequence ID" value="AZG68786.1"/>
    <property type="molecule type" value="Genomic_DNA"/>
</dbReference>
<gene>
    <name evidence="2" type="ORF">EGN60_02350</name>
</gene>
<keyword evidence="1" id="KW-0732">Signal</keyword>
<evidence type="ECO:0000313" key="2">
    <source>
        <dbReference type="EMBL" id="AZG68786.1"/>
    </source>
</evidence>
<dbReference type="AlphaFoldDB" id="A0A3G8LGJ6"/>
<evidence type="ECO:0000256" key="1">
    <source>
        <dbReference type="SAM" id="SignalP"/>
    </source>
</evidence>
<proteinExistence type="predicted"/>
<dbReference type="KEGG" id="mstr:EGN60_02350"/>
<evidence type="ECO:0008006" key="4">
    <source>
        <dbReference type="Google" id="ProtNLM"/>
    </source>
</evidence>
<accession>A0A3G8LGJ6</accession>
<dbReference type="Proteomes" id="UP000275883">
    <property type="component" value="Chromosome"/>
</dbReference>
<reference evidence="2 3" key="1">
    <citation type="submission" date="2018-11" db="EMBL/GenBank/DDBJ databases">
        <title>Genome sequence of Mycoplasma struthionis sp. nov.</title>
        <authorList>
            <person name="Spergser J."/>
        </authorList>
    </citation>
    <scope>NUCLEOTIDE SEQUENCE [LARGE SCALE GENOMIC DNA]</scope>
    <source>
        <strain evidence="2 3">237IA</strain>
    </source>
</reference>